<proteinExistence type="predicted"/>
<comment type="caution">
    <text evidence="1">The sequence shown here is derived from an EMBL/GenBank/DDBJ whole genome shotgun (WGS) entry which is preliminary data.</text>
</comment>
<keyword evidence="2" id="KW-1185">Reference proteome</keyword>
<dbReference type="EMBL" id="JACXVP010000002">
    <property type="protein sequence ID" value="KAG5627096.1"/>
    <property type="molecule type" value="Genomic_DNA"/>
</dbReference>
<protein>
    <submittedName>
        <fullName evidence="1">Uncharacterized protein</fullName>
    </submittedName>
</protein>
<organism evidence="1 2">
    <name type="scientific">Solanum commersonii</name>
    <name type="common">Commerson's wild potato</name>
    <name type="synonym">Commerson's nightshade</name>
    <dbReference type="NCBI Taxonomy" id="4109"/>
    <lineage>
        <taxon>Eukaryota</taxon>
        <taxon>Viridiplantae</taxon>
        <taxon>Streptophyta</taxon>
        <taxon>Embryophyta</taxon>
        <taxon>Tracheophyta</taxon>
        <taxon>Spermatophyta</taxon>
        <taxon>Magnoliopsida</taxon>
        <taxon>eudicotyledons</taxon>
        <taxon>Gunneridae</taxon>
        <taxon>Pentapetalae</taxon>
        <taxon>asterids</taxon>
        <taxon>lamiids</taxon>
        <taxon>Solanales</taxon>
        <taxon>Solanaceae</taxon>
        <taxon>Solanoideae</taxon>
        <taxon>Solaneae</taxon>
        <taxon>Solanum</taxon>
    </lineage>
</organism>
<accession>A0A9J6AR37</accession>
<evidence type="ECO:0000313" key="2">
    <source>
        <dbReference type="Proteomes" id="UP000824120"/>
    </source>
</evidence>
<sequence length="207" mass="23567">MDHIPSALLISYKFYPNLNQLPDPFLFLKPSTLYPSPSHTHTTTFTQKRTNPIPKFAAQISHFLPQIRTICVPSMSQKTRGAFGGSHGVLLSFTENADEILRLESTPKRFWNSRLSSLKFCGCSTRKRWNHLHRARFSVRCPEPDFGLYNNLEFSLVRICSKSFILLFDFRNLSPLLRPENGTNKDKPTAAPKVLKIGSFGLKSPIN</sequence>
<dbReference type="AlphaFoldDB" id="A0A9J6AR37"/>
<name>A0A9J6AR37_SOLCO</name>
<evidence type="ECO:0000313" key="1">
    <source>
        <dbReference type="EMBL" id="KAG5627096.1"/>
    </source>
</evidence>
<gene>
    <name evidence="1" type="ORF">H5410_012314</name>
</gene>
<reference evidence="1 2" key="1">
    <citation type="submission" date="2020-09" db="EMBL/GenBank/DDBJ databases">
        <title>De no assembly of potato wild relative species, Solanum commersonii.</title>
        <authorList>
            <person name="Cho K."/>
        </authorList>
    </citation>
    <scope>NUCLEOTIDE SEQUENCE [LARGE SCALE GENOMIC DNA]</scope>
    <source>
        <strain evidence="1">LZ3.2</strain>
        <tissue evidence="1">Leaf</tissue>
    </source>
</reference>
<dbReference type="Proteomes" id="UP000824120">
    <property type="component" value="Chromosome 2"/>
</dbReference>